<dbReference type="InterPro" id="IPR036291">
    <property type="entry name" value="NAD(P)-bd_dom_sf"/>
</dbReference>
<feature type="domain" description="Glutamate/phenylalanine/leucine/valine/L-tryptophan dehydrogenase C-terminal" evidence="1">
    <location>
        <begin position="2"/>
        <end position="174"/>
    </location>
</feature>
<sequence>MGVVGAGKVGGRLIAHLIEEGARVTVVEPSRAALSAVMDAHPSVEVAESIDELLASGIDILSPNATGGLVTSSLAARITASIVCGGANNQLADPVVADELAARDVLFAPDFMVNCGGVIQVAEELVGCDLDRARARVDTVYATTERVLRRASADRITPLQAAEAEAEDRINAARPPCPTF</sequence>
<dbReference type="InterPro" id="IPR016211">
    <property type="entry name" value="Glu/Phe/Leu/Val/Trp_DH_bac/arc"/>
</dbReference>
<name>A0A6J7ELD8_9ZZZZ</name>
<gene>
    <name evidence="2" type="ORF">UFOPK3402_01600</name>
</gene>
<dbReference type="Pfam" id="PF13241">
    <property type="entry name" value="NAD_binding_7"/>
    <property type="match status" value="1"/>
</dbReference>
<protein>
    <submittedName>
        <fullName evidence="2">Unannotated protein</fullName>
    </submittedName>
</protein>
<dbReference type="GO" id="GO:0006520">
    <property type="term" value="P:amino acid metabolic process"/>
    <property type="evidence" value="ECO:0007669"/>
    <property type="project" value="InterPro"/>
</dbReference>
<evidence type="ECO:0000259" key="1">
    <source>
        <dbReference type="SMART" id="SM00839"/>
    </source>
</evidence>
<dbReference type="PANTHER" id="PTHR42722">
    <property type="entry name" value="LEUCINE DEHYDROGENASE"/>
    <property type="match status" value="1"/>
</dbReference>
<dbReference type="Pfam" id="PF00208">
    <property type="entry name" value="ELFV_dehydrog"/>
    <property type="match status" value="1"/>
</dbReference>
<reference evidence="2" key="1">
    <citation type="submission" date="2020-05" db="EMBL/GenBank/DDBJ databases">
        <authorList>
            <person name="Chiriac C."/>
            <person name="Salcher M."/>
            <person name="Ghai R."/>
            <person name="Kavagutti S V."/>
        </authorList>
    </citation>
    <scope>NUCLEOTIDE SEQUENCE</scope>
</reference>
<dbReference type="GO" id="GO:0016639">
    <property type="term" value="F:oxidoreductase activity, acting on the CH-NH2 group of donors, NAD or NADP as acceptor"/>
    <property type="evidence" value="ECO:0007669"/>
    <property type="project" value="InterPro"/>
</dbReference>
<dbReference type="EMBL" id="CAFBLS010000232">
    <property type="protein sequence ID" value="CAB4884207.1"/>
    <property type="molecule type" value="Genomic_DNA"/>
</dbReference>
<dbReference type="Gene3D" id="3.40.50.720">
    <property type="entry name" value="NAD(P)-binding Rossmann-like Domain"/>
    <property type="match status" value="1"/>
</dbReference>
<proteinExistence type="predicted"/>
<organism evidence="2">
    <name type="scientific">freshwater metagenome</name>
    <dbReference type="NCBI Taxonomy" id="449393"/>
    <lineage>
        <taxon>unclassified sequences</taxon>
        <taxon>metagenomes</taxon>
        <taxon>ecological metagenomes</taxon>
    </lineage>
</organism>
<dbReference type="AlphaFoldDB" id="A0A6J7ELD8"/>
<evidence type="ECO:0000313" key="2">
    <source>
        <dbReference type="EMBL" id="CAB4884207.1"/>
    </source>
</evidence>
<dbReference type="SMART" id="SM00839">
    <property type="entry name" value="ELFV_dehydrog"/>
    <property type="match status" value="1"/>
</dbReference>
<dbReference type="PANTHER" id="PTHR42722:SF1">
    <property type="entry name" value="VALINE DEHYDROGENASE"/>
    <property type="match status" value="1"/>
</dbReference>
<accession>A0A6J7ELD8</accession>
<dbReference type="InterPro" id="IPR006096">
    <property type="entry name" value="Glu/Leu/Phe/Val/Trp_DH_C"/>
</dbReference>
<dbReference type="SUPFAM" id="SSF51735">
    <property type="entry name" value="NAD(P)-binding Rossmann-fold domains"/>
    <property type="match status" value="1"/>
</dbReference>